<gene>
    <name evidence="1" type="ORF">GCM10010326_77880</name>
</gene>
<evidence type="ECO:0000313" key="2">
    <source>
        <dbReference type="Proteomes" id="UP000600946"/>
    </source>
</evidence>
<evidence type="ECO:0000313" key="1">
    <source>
        <dbReference type="EMBL" id="GGY72109.1"/>
    </source>
</evidence>
<accession>A0ABQ3B014</accession>
<reference evidence="2" key="1">
    <citation type="journal article" date="2019" name="Int. J. Syst. Evol. Microbiol.">
        <title>The Global Catalogue of Microorganisms (GCM) 10K type strain sequencing project: providing services to taxonomists for standard genome sequencing and annotation.</title>
        <authorList>
            <consortium name="The Broad Institute Genomics Platform"/>
            <consortium name="The Broad Institute Genome Sequencing Center for Infectious Disease"/>
            <person name="Wu L."/>
            <person name="Ma J."/>
        </authorList>
    </citation>
    <scope>NUCLEOTIDE SEQUENCE [LARGE SCALE GENOMIC DNA]</scope>
    <source>
        <strain evidence="2">JCM 4594</strain>
    </source>
</reference>
<name>A0ABQ3B014_9ACTN</name>
<keyword evidence="2" id="KW-1185">Reference proteome</keyword>
<sequence>MTTQSEGSSITPKADRLYSWFRWLGPIYSIYKIVWDLLG</sequence>
<dbReference type="EMBL" id="BMUU01000030">
    <property type="protein sequence ID" value="GGY72109.1"/>
    <property type="molecule type" value="Genomic_DNA"/>
</dbReference>
<organism evidence="1 2">
    <name type="scientific">Streptomyces xanthochromogenes</name>
    <dbReference type="NCBI Taxonomy" id="67384"/>
    <lineage>
        <taxon>Bacteria</taxon>
        <taxon>Bacillati</taxon>
        <taxon>Actinomycetota</taxon>
        <taxon>Actinomycetes</taxon>
        <taxon>Kitasatosporales</taxon>
        <taxon>Streptomycetaceae</taxon>
        <taxon>Streptomyces</taxon>
    </lineage>
</organism>
<proteinExistence type="predicted"/>
<dbReference type="Proteomes" id="UP000600946">
    <property type="component" value="Unassembled WGS sequence"/>
</dbReference>
<protein>
    <submittedName>
        <fullName evidence="1">Uncharacterized protein</fullName>
    </submittedName>
</protein>
<comment type="caution">
    <text evidence="1">The sequence shown here is derived from an EMBL/GenBank/DDBJ whole genome shotgun (WGS) entry which is preliminary data.</text>
</comment>